<dbReference type="Proteomes" id="UP000222542">
    <property type="component" value="Unassembled WGS sequence"/>
</dbReference>
<evidence type="ECO:0000313" key="3">
    <source>
        <dbReference type="Proteomes" id="UP000222542"/>
    </source>
</evidence>
<feature type="compositionally biased region" description="Basic and acidic residues" evidence="1">
    <location>
        <begin position="309"/>
        <end position="331"/>
    </location>
</feature>
<dbReference type="PANTHER" id="PTHR48449:SF1">
    <property type="entry name" value="DUF1985 DOMAIN-CONTAINING PROTEIN"/>
    <property type="match status" value="1"/>
</dbReference>
<dbReference type="PANTHER" id="PTHR48449">
    <property type="entry name" value="DUF1985 DOMAIN-CONTAINING PROTEIN"/>
    <property type="match status" value="1"/>
</dbReference>
<protein>
    <recommendedName>
        <fullName evidence="4">DUF1985 domain-containing protein</fullName>
    </recommendedName>
</protein>
<name>A0A2G2Y107_CAPAN</name>
<accession>A0A2G2Y107</accession>
<dbReference type="AlphaFoldDB" id="A0A2G2Y107"/>
<dbReference type="Gramene" id="PHT63434">
    <property type="protein sequence ID" value="PHT63434"/>
    <property type="gene ID" value="T459_32798"/>
</dbReference>
<evidence type="ECO:0008006" key="4">
    <source>
        <dbReference type="Google" id="ProtNLM"/>
    </source>
</evidence>
<dbReference type="EMBL" id="AYRZ02000033">
    <property type="protein sequence ID" value="PHT63434.1"/>
    <property type="molecule type" value="Genomic_DNA"/>
</dbReference>
<sequence>MVPKRTETESSPSKETSEAARLHPPLYERNVSKEMIQMLIDLPPKSWSKPLALIVILDSCFGKYLDLPEDNNARFQMKMVYELLKYVNNNISLSLIKLSEDLEAFNSYPWGYESLKITVKYLLTPLAPKTVNLYGFPWAFMAWAFEAIPYLRQQVTYQEGVSYPRILRWLSSKSDKNVKFLDLFNPPKEHGAAVGANDAPLTVFKPNHYEYDHTGYTDFPSPRKCSTYKFQDCRVKHDVVINAINALTASVKELTSKRGLIPSKRILFPFAPLEIRAKRRRRVISRALSGIQKSKIATPLSACSTEQRTMSKEEQHEMKKVDVEEATAEQH</sequence>
<evidence type="ECO:0000313" key="2">
    <source>
        <dbReference type="EMBL" id="PHT63434.1"/>
    </source>
</evidence>
<keyword evidence="3" id="KW-1185">Reference proteome</keyword>
<reference evidence="2 3" key="1">
    <citation type="journal article" date="2014" name="Nat. Genet.">
        <title>Genome sequence of the hot pepper provides insights into the evolution of pungency in Capsicum species.</title>
        <authorList>
            <person name="Kim S."/>
            <person name="Park M."/>
            <person name="Yeom S.I."/>
            <person name="Kim Y.M."/>
            <person name="Lee J.M."/>
            <person name="Lee H.A."/>
            <person name="Seo E."/>
            <person name="Choi J."/>
            <person name="Cheong K."/>
            <person name="Kim K.T."/>
            <person name="Jung K."/>
            <person name="Lee G.W."/>
            <person name="Oh S.K."/>
            <person name="Bae C."/>
            <person name="Kim S.B."/>
            <person name="Lee H.Y."/>
            <person name="Kim S.Y."/>
            <person name="Kim M.S."/>
            <person name="Kang B.C."/>
            <person name="Jo Y.D."/>
            <person name="Yang H.B."/>
            <person name="Jeong H.J."/>
            <person name="Kang W.H."/>
            <person name="Kwon J.K."/>
            <person name="Shin C."/>
            <person name="Lim J.Y."/>
            <person name="Park J.H."/>
            <person name="Huh J.H."/>
            <person name="Kim J.S."/>
            <person name="Kim B.D."/>
            <person name="Cohen O."/>
            <person name="Paran I."/>
            <person name="Suh M.C."/>
            <person name="Lee S.B."/>
            <person name="Kim Y.K."/>
            <person name="Shin Y."/>
            <person name="Noh S.J."/>
            <person name="Park J."/>
            <person name="Seo Y.S."/>
            <person name="Kwon S.Y."/>
            <person name="Kim H.A."/>
            <person name="Park J.M."/>
            <person name="Kim H.J."/>
            <person name="Choi S.B."/>
            <person name="Bosland P.W."/>
            <person name="Reeves G."/>
            <person name="Jo S.H."/>
            <person name="Lee B.W."/>
            <person name="Cho H.T."/>
            <person name="Choi H.S."/>
            <person name="Lee M.S."/>
            <person name="Yu Y."/>
            <person name="Do Choi Y."/>
            <person name="Park B.S."/>
            <person name="van Deynze A."/>
            <person name="Ashrafi H."/>
            <person name="Hill T."/>
            <person name="Kim W.T."/>
            <person name="Pai H.S."/>
            <person name="Ahn H.K."/>
            <person name="Yeam I."/>
            <person name="Giovannoni J.J."/>
            <person name="Rose J.K."/>
            <person name="Sorensen I."/>
            <person name="Lee S.J."/>
            <person name="Kim R.W."/>
            <person name="Choi I.Y."/>
            <person name="Choi B.S."/>
            <person name="Lim J.S."/>
            <person name="Lee Y.H."/>
            <person name="Choi D."/>
        </authorList>
    </citation>
    <scope>NUCLEOTIDE SEQUENCE [LARGE SCALE GENOMIC DNA]</scope>
    <source>
        <strain evidence="3">cv. CM334</strain>
    </source>
</reference>
<feature type="region of interest" description="Disordered" evidence="1">
    <location>
        <begin position="1"/>
        <end position="23"/>
    </location>
</feature>
<organism evidence="2 3">
    <name type="scientific">Capsicum annuum</name>
    <name type="common">Capsicum pepper</name>
    <dbReference type="NCBI Taxonomy" id="4072"/>
    <lineage>
        <taxon>Eukaryota</taxon>
        <taxon>Viridiplantae</taxon>
        <taxon>Streptophyta</taxon>
        <taxon>Embryophyta</taxon>
        <taxon>Tracheophyta</taxon>
        <taxon>Spermatophyta</taxon>
        <taxon>Magnoliopsida</taxon>
        <taxon>eudicotyledons</taxon>
        <taxon>Gunneridae</taxon>
        <taxon>Pentapetalae</taxon>
        <taxon>asterids</taxon>
        <taxon>lamiids</taxon>
        <taxon>Solanales</taxon>
        <taxon>Solanaceae</taxon>
        <taxon>Solanoideae</taxon>
        <taxon>Capsiceae</taxon>
        <taxon>Capsicum</taxon>
    </lineage>
</organism>
<proteinExistence type="predicted"/>
<feature type="region of interest" description="Disordered" evidence="1">
    <location>
        <begin position="302"/>
        <end position="331"/>
    </location>
</feature>
<reference evidence="2 3" key="2">
    <citation type="journal article" date="2017" name="Genome Biol.">
        <title>New reference genome sequences of hot pepper reveal the massive evolution of plant disease-resistance genes by retroduplication.</title>
        <authorList>
            <person name="Kim S."/>
            <person name="Park J."/>
            <person name="Yeom S.I."/>
            <person name="Kim Y.M."/>
            <person name="Seo E."/>
            <person name="Kim K.T."/>
            <person name="Kim M.S."/>
            <person name="Lee J.M."/>
            <person name="Cheong K."/>
            <person name="Shin H.S."/>
            <person name="Kim S.B."/>
            <person name="Han K."/>
            <person name="Lee J."/>
            <person name="Park M."/>
            <person name="Lee H.A."/>
            <person name="Lee H.Y."/>
            <person name="Lee Y."/>
            <person name="Oh S."/>
            <person name="Lee J.H."/>
            <person name="Choi E."/>
            <person name="Choi E."/>
            <person name="Lee S.E."/>
            <person name="Jeon J."/>
            <person name="Kim H."/>
            <person name="Choi G."/>
            <person name="Song H."/>
            <person name="Lee J."/>
            <person name="Lee S.C."/>
            <person name="Kwon J.K."/>
            <person name="Lee H.Y."/>
            <person name="Koo N."/>
            <person name="Hong Y."/>
            <person name="Kim R.W."/>
            <person name="Kang W.H."/>
            <person name="Huh J.H."/>
            <person name="Kang B.C."/>
            <person name="Yang T.J."/>
            <person name="Lee Y.H."/>
            <person name="Bennetzen J.L."/>
            <person name="Choi D."/>
        </authorList>
    </citation>
    <scope>NUCLEOTIDE SEQUENCE [LARGE SCALE GENOMIC DNA]</scope>
    <source>
        <strain evidence="3">cv. CM334</strain>
    </source>
</reference>
<comment type="caution">
    <text evidence="2">The sequence shown here is derived from an EMBL/GenBank/DDBJ whole genome shotgun (WGS) entry which is preliminary data.</text>
</comment>
<gene>
    <name evidence="2" type="ORF">T459_32798</name>
</gene>
<evidence type="ECO:0000256" key="1">
    <source>
        <dbReference type="SAM" id="MobiDB-lite"/>
    </source>
</evidence>